<protein>
    <submittedName>
        <fullName evidence="1">Uncharacterized protein</fullName>
    </submittedName>
</protein>
<proteinExistence type="predicted"/>
<gene>
    <name evidence="1" type="ORF">EZS27_009215</name>
</gene>
<name>A0A5J4SAD8_9ZZZZ</name>
<accession>A0A5J4SAD8</accession>
<sequence>MDTIIQFFKDKGISTSGVEQIDVSTGEVEKVNQLFKKNIETRQTSFHLRIRPKIEQNQLWSVKSEYVDFLGNTQKTTHPFLVSIVTNIDKMEDEEFVRVFVVSPFVEMATKNDEICKDTSIIGFPFLVETWNEQPVLTEILNSYLGHYDVSNSFTEQENLNAVQKEFREVEISRAKYLNHSIMAMLTCLETNHGQEFSAVISFFGKNQYLSYPKEIQPTNTFIVHEPQTEHLAAAKSGLSKKDKSIQYQDEELPFDIQIRKNDDGFTITVSPVSDIEIFDSNNEKCNRLSNKDKIVFSSLKKGLYTLNSKQIKETIKIRLK</sequence>
<dbReference type="EMBL" id="SNRY01000289">
    <property type="protein sequence ID" value="KAA6343084.1"/>
    <property type="molecule type" value="Genomic_DNA"/>
</dbReference>
<comment type="caution">
    <text evidence="1">The sequence shown here is derived from an EMBL/GenBank/DDBJ whole genome shotgun (WGS) entry which is preliminary data.</text>
</comment>
<reference evidence="1" key="1">
    <citation type="submission" date="2019-03" db="EMBL/GenBank/DDBJ databases">
        <title>Single cell metagenomics reveals metabolic interactions within the superorganism composed of flagellate Streblomastix strix and complex community of Bacteroidetes bacteria on its surface.</title>
        <authorList>
            <person name="Treitli S.C."/>
            <person name="Kolisko M."/>
            <person name="Husnik F."/>
            <person name="Keeling P."/>
            <person name="Hampl V."/>
        </authorList>
    </citation>
    <scope>NUCLEOTIDE SEQUENCE</scope>
    <source>
        <strain evidence="1">STM</strain>
    </source>
</reference>
<evidence type="ECO:0000313" key="1">
    <source>
        <dbReference type="EMBL" id="KAA6343084.1"/>
    </source>
</evidence>
<dbReference type="AlphaFoldDB" id="A0A5J4SAD8"/>
<organism evidence="1">
    <name type="scientific">termite gut metagenome</name>
    <dbReference type="NCBI Taxonomy" id="433724"/>
    <lineage>
        <taxon>unclassified sequences</taxon>
        <taxon>metagenomes</taxon>
        <taxon>organismal metagenomes</taxon>
    </lineage>
</organism>